<dbReference type="EMBL" id="QOCI01000001">
    <property type="protein sequence ID" value="RRR20233.1"/>
    <property type="molecule type" value="Genomic_DNA"/>
</dbReference>
<name>A0A426SPZ7_9MICO</name>
<dbReference type="Proteomes" id="UP000775129">
    <property type="component" value="Unassembled WGS sequence"/>
</dbReference>
<evidence type="ECO:0000313" key="2">
    <source>
        <dbReference type="EMBL" id="HJF48956.1"/>
    </source>
</evidence>
<feature type="domain" description="VOC" evidence="1">
    <location>
        <begin position="10"/>
        <end position="141"/>
    </location>
</feature>
<dbReference type="SUPFAM" id="SSF54593">
    <property type="entry name" value="Glyoxalase/Bleomycin resistance protein/Dihydroxybiphenyl dioxygenase"/>
    <property type="match status" value="1"/>
</dbReference>
<dbReference type="Gene3D" id="3.10.180.10">
    <property type="entry name" value="2,3-Dihydroxybiphenyl 1,2-Dioxygenase, domain 1"/>
    <property type="match status" value="1"/>
</dbReference>
<comment type="caution">
    <text evidence="3">The sequence shown here is derived from an EMBL/GenBank/DDBJ whole genome shotgun (WGS) entry which is preliminary data.</text>
</comment>
<gene>
    <name evidence="3" type="ORF">DS079_02190</name>
    <name evidence="2" type="ORF">K8W24_04020</name>
</gene>
<dbReference type="Proteomes" id="UP000274327">
    <property type="component" value="Unassembled WGS sequence"/>
</dbReference>
<dbReference type="CDD" id="cd07263">
    <property type="entry name" value="VOC_like"/>
    <property type="match status" value="1"/>
</dbReference>
<keyword evidence="4" id="KW-1185">Reference proteome</keyword>
<dbReference type="EMBL" id="DYWO01000123">
    <property type="protein sequence ID" value="HJF48956.1"/>
    <property type="molecule type" value="Genomic_DNA"/>
</dbReference>
<dbReference type="Pfam" id="PF00903">
    <property type="entry name" value="Glyoxalase"/>
    <property type="match status" value="1"/>
</dbReference>
<reference evidence="2" key="2">
    <citation type="journal article" date="2021" name="PeerJ">
        <title>Extensive microbial diversity within the chicken gut microbiome revealed by metagenomics and culture.</title>
        <authorList>
            <person name="Gilroy R."/>
            <person name="Ravi A."/>
            <person name="Getino M."/>
            <person name="Pursley I."/>
            <person name="Horton D.L."/>
            <person name="Alikhan N.F."/>
            <person name="Baker D."/>
            <person name="Gharbi K."/>
            <person name="Hall N."/>
            <person name="Watson M."/>
            <person name="Adriaenssens E.M."/>
            <person name="Foster-Nyarko E."/>
            <person name="Jarju S."/>
            <person name="Secka A."/>
            <person name="Antonio M."/>
            <person name="Oren A."/>
            <person name="Chaudhuri R.R."/>
            <person name="La Ragione R."/>
            <person name="Hildebrand F."/>
            <person name="Pallen M.J."/>
        </authorList>
    </citation>
    <scope>NUCLEOTIDE SEQUENCE</scope>
    <source>
        <strain evidence="2">1647</strain>
    </source>
</reference>
<dbReference type="InterPro" id="IPR037523">
    <property type="entry name" value="VOC_core"/>
</dbReference>
<evidence type="ECO:0000313" key="4">
    <source>
        <dbReference type="Proteomes" id="UP000274327"/>
    </source>
</evidence>
<reference evidence="2" key="3">
    <citation type="submission" date="2021-09" db="EMBL/GenBank/DDBJ databases">
        <authorList>
            <person name="Gilroy R."/>
        </authorList>
    </citation>
    <scope>NUCLEOTIDE SEQUENCE</scope>
    <source>
        <strain evidence="2">1647</strain>
    </source>
</reference>
<dbReference type="InterPro" id="IPR029068">
    <property type="entry name" value="Glyas_Bleomycin-R_OHBP_Dase"/>
</dbReference>
<reference evidence="3 4" key="1">
    <citation type="submission" date="2018-07" db="EMBL/GenBank/DDBJ databases">
        <title>Brachybacteriurn paraconglorneratum KCTC 9916.</title>
        <authorList>
            <person name="Li Y."/>
        </authorList>
    </citation>
    <scope>NUCLEOTIDE SEQUENCE [LARGE SCALE GENOMIC DNA]</scope>
    <source>
        <strain evidence="3 4">KCTC 9916</strain>
    </source>
</reference>
<dbReference type="RefSeq" id="WP_010551281.1">
    <property type="nucleotide sequence ID" value="NZ_JBCLTI010000006.1"/>
</dbReference>
<accession>A0A426SPZ7</accession>
<dbReference type="PROSITE" id="PS51819">
    <property type="entry name" value="VOC"/>
    <property type="match status" value="1"/>
</dbReference>
<proteinExistence type="predicted"/>
<sequence length="143" mass="15170">MTTTPRPALAIHSSFLPHTDPEASLAFYRDVLGFEVRLDVGGGPMRWITVGPVGQPDTAFVLHPLLEGNGITAEEHAALRSVIAKGAYFGANLAATDLDATYAALEAAGAEIVQEPVDQDYGIRDCAVRDPAGNLIRIQQTAD</sequence>
<protein>
    <submittedName>
        <fullName evidence="3">VOC family protein</fullName>
    </submittedName>
</protein>
<dbReference type="InterPro" id="IPR004360">
    <property type="entry name" value="Glyas_Fos-R_dOase_dom"/>
</dbReference>
<evidence type="ECO:0000313" key="3">
    <source>
        <dbReference type="EMBL" id="RRR20233.1"/>
    </source>
</evidence>
<dbReference type="PANTHER" id="PTHR36437">
    <property type="entry name" value="GLYOXALASE/BLEOMYCIN RESISTANCE PROTEIN/DIOXYGENASE"/>
    <property type="match status" value="1"/>
</dbReference>
<dbReference type="AlphaFoldDB" id="A0A426SPZ7"/>
<dbReference type="PANTHER" id="PTHR36437:SF2">
    <property type="entry name" value="GLYOXALASE_BLEOMYCIN RESISTANCE PROTEIN_DIOXYGENASE"/>
    <property type="match status" value="1"/>
</dbReference>
<organism evidence="3 4">
    <name type="scientific">Brachybacterium paraconglomeratum</name>
    <dbReference type="NCBI Taxonomy" id="173362"/>
    <lineage>
        <taxon>Bacteria</taxon>
        <taxon>Bacillati</taxon>
        <taxon>Actinomycetota</taxon>
        <taxon>Actinomycetes</taxon>
        <taxon>Micrococcales</taxon>
        <taxon>Dermabacteraceae</taxon>
        <taxon>Brachybacterium</taxon>
    </lineage>
</organism>
<dbReference type="GeneID" id="78119839"/>
<evidence type="ECO:0000259" key="1">
    <source>
        <dbReference type="PROSITE" id="PS51819"/>
    </source>
</evidence>